<gene>
    <name evidence="1" type="ORF">WKI67_09415</name>
</gene>
<sequence>MLVLGADGPGEEPAPYFFLSYAHTPKNHPKDKDPNVWVERFYRDLCAHVMQLTSLPAGVPAGFLDQQMQPGEGWQERLSQALASCRVFVPLYSPRYFRSEQCGREWFVFSTRAAHHQARSNGASGSGGIVPALWVPIPPTELPQPAERLQFNHAAFGDDYADEGFYGLIKLRYLRDQYERAVYRLAKRIVSVAEETCIAEGDPHQDYGGMPSAFGPPGPARAMEISILACSWSDLPAGRGRECYGPSPRDWNPYHPTTARPLADHAVDVVRNLDYRVRVGEFEAEAERLLAPGPPHSPGLLILDRWALDDPHRRELMRRLGAADRPWISVMVPWNREDPESGVREDELRTATEEALAARLEDGGGYRSPSGGVPTLEAFSKELPGAVKAAGKYYTAHAPTFPPEGPSERVPRVLPSGIGYGAGLPASTTGDAGQALGNADKEERL</sequence>
<dbReference type="EMBL" id="JBBKAJ010000022">
    <property type="protein sequence ID" value="MEJ8633614.1"/>
    <property type="molecule type" value="Genomic_DNA"/>
</dbReference>
<evidence type="ECO:0000313" key="2">
    <source>
        <dbReference type="Proteomes" id="UP001377168"/>
    </source>
</evidence>
<keyword evidence="2" id="KW-1185">Reference proteome</keyword>
<proteinExistence type="predicted"/>
<name>A0ACC6PQA7_9ACTN</name>
<reference evidence="1" key="1">
    <citation type="submission" date="2024-03" db="EMBL/GenBank/DDBJ databases">
        <title>Novel Streptomyces species of biotechnological and ecological value are a feature of Machair soil.</title>
        <authorList>
            <person name="Prole J.R."/>
            <person name="Goodfellow M."/>
            <person name="Allenby N."/>
            <person name="Ward A.C."/>
        </authorList>
    </citation>
    <scope>NUCLEOTIDE SEQUENCE</scope>
    <source>
        <strain evidence="1">MS2.AVA.5</strain>
    </source>
</reference>
<accession>A0ACC6PQA7</accession>
<comment type="caution">
    <text evidence="1">The sequence shown here is derived from an EMBL/GenBank/DDBJ whole genome shotgun (WGS) entry which is preliminary data.</text>
</comment>
<protein>
    <submittedName>
        <fullName evidence="1">TIR-like protein FxsC</fullName>
    </submittedName>
</protein>
<organism evidence="1 2">
    <name type="scientific">Streptomyces achmelvichensis</name>
    <dbReference type="NCBI Taxonomy" id="3134111"/>
    <lineage>
        <taxon>Bacteria</taxon>
        <taxon>Bacillati</taxon>
        <taxon>Actinomycetota</taxon>
        <taxon>Actinomycetes</taxon>
        <taxon>Kitasatosporales</taxon>
        <taxon>Streptomycetaceae</taxon>
        <taxon>Streptomyces</taxon>
    </lineage>
</organism>
<evidence type="ECO:0000313" key="1">
    <source>
        <dbReference type="EMBL" id="MEJ8633614.1"/>
    </source>
</evidence>
<dbReference type="Proteomes" id="UP001377168">
    <property type="component" value="Unassembled WGS sequence"/>
</dbReference>